<protein>
    <recommendedName>
        <fullName evidence="2">DUF3899 domain-containing protein</fullName>
    </recommendedName>
</protein>
<dbReference type="EMBL" id="CP027226">
    <property type="protein sequence ID" value="AVM41992.1"/>
    <property type="molecule type" value="Genomic_DNA"/>
</dbReference>
<dbReference type="InterPro" id="IPR025007">
    <property type="entry name" value="DUF3899"/>
</dbReference>
<accession>A0A2S0KLT1</accession>
<feature type="transmembrane region" description="Helical" evidence="1">
    <location>
        <begin position="116"/>
        <end position="140"/>
    </location>
</feature>
<organism evidence="3 4">
    <name type="scientific">Fastidiosipila sanguinis</name>
    <dbReference type="NCBI Taxonomy" id="236753"/>
    <lineage>
        <taxon>Bacteria</taxon>
        <taxon>Bacillati</taxon>
        <taxon>Bacillota</taxon>
        <taxon>Clostridia</taxon>
        <taxon>Eubacteriales</taxon>
        <taxon>Oscillospiraceae</taxon>
        <taxon>Fastidiosipila</taxon>
    </lineage>
</organism>
<dbReference type="KEGG" id="fsa:C5Q98_01530"/>
<sequence>MDYNPYHKQRFNKHDYLRALIWGLIFSFVAYVFQIYRTPNRDILIKLSNSFLLGGGLQLVYAAFSYINKEGFFDVGIVGFKQLGSAIDSGIRGRKGMQDLPDLQSYKEEKLKTRRVNLPTLVSGAIYLVLAIITAVVFSYK</sequence>
<dbReference type="AlphaFoldDB" id="A0A2S0KLT1"/>
<gene>
    <name evidence="3" type="ORF">C5Q98_01530</name>
</gene>
<evidence type="ECO:0000313" key="4">
    <source>
        <dbReference type="Proteomes" id="UP000237947"/>
    </source>
</evidence>
<feature type="transmembrane region" description="Helical" evidence="1">
    <location>
        <begin position="16"/>
        <end position="37"/>
    </location>
</feature>
<keyword evidence="1" id="KW-0812">Transmembrane</keyword>
<feature type="domain" description="DUF3899" evidence="2">
    <location>
        <begin position="56"/>
        <end position="134"/>
    </location>
</feature>
<evidence type="ECO:0000259" key="2">
    <source>
        <dbReference type="Pfam" id="PF13038"/>
    </source>
</evidence>
<evidence type="ECO:0000313" key="3">
    <source>
        <dbReference type="EMBL" id="AVM41992.1"/>
    </source>
</evidence>
<dbReference type="Pfam" id="PF13038">
    <property type="entry name" value="DUF3899"/>
    <property type="match status" value="1"/>
</dbReference>
<dbReference type="Proteomes" id="UP000237947">
    <property type="component" value="Chromosome"/>
</dbReference>
<proteinExistence type="predicted"/>
<dbReference type="RefSeq" id="WP_106011978.1">
    <property type="nucleotide sequence ID" value="NZ_CP027226.1"/>
</dbReference>
<reference evidence="4" key="1">
    <citation type="submission" date="2018-02" db="EMBL/GenBank/DDBJ databases">
        <authorList>
            <person name="Holder M.E."/>
            <person name="Ajami N.J."/>
            <person name="Petrosino J.F."/>
        </authorList>
    </citation>
    <scope>NUCLEOTIDE SEQUENCE [LARGE SCALE GENOMIC DNA]</scope>
    <source>
        <strain evidence="4">CCUG 47711</strain>
    </source>
</reference>
<keyword evidence="4" id="KW-1185">Reference proteome</keyword>
<keyword evidence="1" id="KW-1133">Transmembrane helix</keyword>
<name>A0A2S0KLT1_9FIRM</name>
<feature type="transmembrane region" description="Helical" evidence="1">
    <location>
        <begin position="43"/>
        <end position="64"/>
    </location>
</feature>
<keyword evidence="1" id="KW-0472">Membrane</keyword>
<evidence type="ECO:0000256" key="1">
    <source>
        <dbReference type="SAM" id="Phobius"/>
    </source>
</evidence>